<proteinExistence type="predicted"/>
<organism evidence="2 3">
    <name type="scientific">Thermogymnomonas acidicola</name>
    <dbReference type="NCBI Taxonomy" id="399579"/>
    <lineage>
        <taxon>Archaea</taxon>
        <taxon>Methanobacteriati</taxon>
        <taxon>Thermoplasmatota</taxon>
        <taxon>Thermoplasmata</taxon>
        <taxon>Thermoplasmatales</taxon>
        <taxon>Thermogymnomonas</taxon>
    </lineage>
</organism>
<dbReference type="NCBIfam" id="TIGR02032">
    <property type="entry name" value="GG-red-SF"/>
    <property type="match status" value="1"/>
</dbReference>
<dbReference type="GO" id="GO:0071949">
    <property type="term" value="F:FAD binding"/>
    <property type="evidence" value="ECO:0007669"/>
    <property type="project" value="InterPro"/>
</dbReference>
<dbReference type="Gene3D" id="3.50.50.60">
    <property type="entry name" value="FAD/NAD(P)-binding domain"/>
    <property type="match status" value="1"/>
</dbReference>
<dbReference type="InterPro" id="IPR036188">
    <property type="entry name" value="FAD/NAD-bd_sf"/>
</dbReference>
<reference evidence="2" key="2">
    <citation type="submission" date="2022-09" db="EMBL/GenBank/DDBJ databases">
        <authorList>
            <person name="Sun Q."/>
            <person name="Ohkuma M."/>
        </authorList>
    </citation>
    <scope>NUCLEOTIDE SEQUENCE</scope>
    <source>
        <strain evidence="2">JCM 13583</strain>
    </source>
</reference>
<dbReference type="InterPro" id="IPR011777">
    <property type="entry name" value="Geranylgeranyl_Rdtase_fam"/>
</dbReference>
<evidence type="ECO:0000313" key="2">
    <source>
        <dbReference type="EMBL" id="GGM70150.1"/>
    </source>
</evidence>
<dbReference type="AlphaFoldDB" id="A0AA37BQF6"/>
<gene>
    <name evidence="2" type="ORF">GCM10007108_05290</name>
</gene>
<evidence type="ECO:0000313" key="3">
    <source>
        <dbReference type="Proteomes" id="UP000632195"/>
    </source>
</evidence>
<dbReference type="RefSeq" id="WP_229657455.1">
    <property type="nucleotide sequence ID" value="NZ_BMNY01000001.1"/>
</dbReference>
<dbReference type="Proteomes" id="UP000632195">
    <property type="component" value="Unassembled WGS sequence"/>
</dbReference>
<dbReference type="Pfam" id="PF01494">
    <property type="entry name" value="FAD_binding_3"/>
    <property type="match status" value="1"/>
</dbReference>
<sequence length="381" mass="41139">MVALIDAVVVGAGPSGSYASYLLSKKGFSVVLLEEHEDVGKPVECTGLVSERVFRMVKSGSKVNAVSGAHIHFPNGESIHVAKSEKTVVMDRDEFDKDAAGMAVGAGVDLRVGARVTGVTATHRGARVTVREGGDLRTLDCRVVVGADGVNSVVRKELFGEVPGRVISTYQVDASYRMEDQDSVDVFLGSGFSSGFFAWATPAGHLSRIGLGVYHRNATAYFNRLISMFPGARVLGINGGGIPIRYLKRTYRDSALLVGDAAGIVKPLSGGGIYTGLVSASAAAETLEKALESDDLSARSLSRYQRAWKRRLGMELSFDYLVQRFFTMLSDRALDAIYREVSKPEVVNLINSVGDIDYPSRVVLRVLMKNPSMVFNFLRGK</sequence>
<dbReference type="InterPro" id="IPR002938">
    <property type="entry name" value="FAD-bd"/>
</dbReference>
<reference evidence="2" key="1">
    <citation type="journal article" date="2014" name="Int. J. Syst. Evol. Microbiol.">
        <title>Complete genome sequence of Corynebacterium casei LMG S-19264T (=DSM 44701T), isolated from a smear-ripened cheese.</title>
        <authorList>
            <consortium name="US DOE Joint Genome Institute (JGI-PGF)"/>
            <person name="Walter F."/>
            <person name="Albersmeier A."/>
            <person name="Kalinowski J."/>
            <person name="Ruckert C."/>
        </authorList>
    </citation>
    <scope>NUCLEOTIDE SEQUENCE</scope>
    <source>
        <strain evidence="2">JCM 13583</strain>
    </source>
</reference>
<dbReference type="PRINTS" id="PR00420">
    <property type="entry name" value="RNGMNOXGNASE"/>
</dbReference>
<dbReference type="PANTHER" id="PTHR42685:SF22">
    <property type="entry name" value="CONDITIONED MEDIUM FACTOR RECEPTOR 1"/>
    <property type="match status" value="1"/>
</dbReference>
<accession>A0AA37BQF6</accession>
<dbReference type="EMBL" id="BMNY01000001">
    <property type="protein sequence ID" value="GGM70150.1"/>
    <property type="molecule type" value="Genomic_DNA"/>
</dbReference>
<dbReference type="GO" id="GO:0016628">
    <property type="term" value="F:oxidoreductase activity, acting on the CH-CH group of donors, NAD or NADP as acceptor"/>
    <property type="evidence" value="ECO:0007669"/>
    <property type="project" value="InterPro"/>
</dbReference>
<dbReference type="InterPro" id="IPR050407">
    <property type="entry name" value="Geranylgeranyl_reductase"/>
</dbReference>
<name>A0AA37BQF6_9ARCH</name>
<protein>
    <submittedName>
        <fullName evidence="2">NAD(P)/FAD-dependent oxidoreductase</fullName>
    </submittedName>
</protein>
<keyword evidence="3" id="KW-1185">Reference proteome</keyword>
<evidence type="ECO:0000259" key="1">
    <source>
        <dbReference type="Pfam" id="PF01494"/>
    </source>
</evidence>
<feature type="domain" description="FAD-binding" evidence="1">
    <location>
        <begin position="6"/>
        <end position="165"/>
    </location>
</feature>
<dbReference type="PANTHER" id="PTHR42685">
    <property type="entry name" value="GERANYLGERANYL DIPHOSPHATE REDUCTASE"/>
    <property type="match status" value="1"/>
</dbReference>
<dbReference type="SUPFAM" id="SSF51905">
    <property type="entry name" value="FAD/NAD(P)-binding domain"/>
    <property type="match status" value="1"/>
</dbReference>
<comment type="caution">
    <text evidence="2">The sequence shown here is derived from an EMBL/GenBank/DDBJ whole genome shotgun (WGS) entry which is preliminary data.</text>
</comment>